<accession>A0A250XLU0</accession>
<gene>
    <name evidence="16" type="ORF">CEUSTIGMA_g11287.t1</name>
</gene>
<comment type="subcellular location">
    <subcellularLocation>
        <location evidence="2">Nucleus</location>
    </subcellularLocation>
</comment>
<feature type="domain" description="Josephin" evidence="15">
    <location>
        <begin position="3"/>
        <end position="182"/>
    </location>
</feature>
<evidence type="ECO:0000256" key="11">
    <source>
        <dbReference type="PIRSR" id="PIRSR633865-1"/>
    </source>
</evidence>
<dbReference type="PROSITE" id="PS50957">
    <property type="entry name" value="JOSEPHIN"/>
    <property type="match status" value="1"/>
</dbReference>
<feature type="active site" description="Nucleophile" evidence="11">
    <location>
        <position position="16"/>
    </location>
</feature>
<dbReference type="GO" id="GO:0004843">
    <property type="term" value="F:cysteine-type deubiquitinase activity"/>
    <property type="evidence" value="ECO:0007669"/>
    <property type="project" value="UniProtKB-EC"/>
</dbReference>
<evidence type="ECO:0000256" key="1">
    <source>
        <dbReference type="ARBA" id="ARBA00000707"/>
    </source>
</evidence>
<keyword evidence="10" id="KW-0539">Nucleus</keyword>
<feature type="region of interest" description="Disordered" evidence="13">
    <location>
        <begin position="171"/>
        <end position="194"/>
    </location>
</feature>
<evidence type="ECO:0000256" key="6">
    <source>
        <dbReference type="ARBA" id="ARBA00022801"/>
    </source>
</evidence>
<dbReference type="Pfam" id="PF02099">
    <property type="entry name" value="Josephin"/>
    <property type="match status" value="1"/>
</dbReference>
<dbReference type="InterPro" id="IPR029071">
    <property type="entry name" value="Ubiquitin-like_domsf"/>
</dbReference>
<feature type="compositionally biased region" description="Pro residues" evidence="13">
    <location>
        <begin position="174"/>
        <end position="183"/>
    </location>
</feature>
<dbReference type="GO" id="GO:0016579">
    <property type="term" value="P:protein deubiquitination"/>
    <property type="evidence" value="ECO:0007669"/>
    <property type="project" value="InterPro"/>
</dbReference>
<feature type="active site" description="Proton acceptor" evidence="11">
    <location>
        <position position="121"/>
    </location>
</feature>
<evidence type="ECO:0000259" key="14">
    <source>
        <dbReference type="PROSITE" id="PS50033"/>
    </source>
</evidence>
<evidence type="ECO:0000259" key="15">
    <source>
        <dbReference type="PROSITE" id="PS50957"/>
    </source>
</evidence>
<dbReference type="OrthoDB" id="10063692at2759"/>
<evidence type="ECO:0000256" key="13">
    <source>
        <dbReference type="SAM" id="MobiDB-lite"/>
    </source>
</evidence>
<evidence type="ECO:0000256" key="5">
    <source>
        <dbReference type="ARBA" id="ARBA00022786"/>
    </source>
</evidence>
<dbReference type="InterPro" id="IPR006155">
    <property type="entry name" value="Josephin"/>
</dbReference>
<name>A0A250XLU0_9CHLO</name>
<feature type="region of interest" description="Disordered" evidence="13">
    <location>
        <begin position="232"/>
        <end position="260"/>
    </location>
</feature>
<protein>
    <recommendedName>
        <fullName evidence="3">ubiquitinyl hydrolase 1</fullName>
        <ecNumber evidence="3">3.4.19.12</ecNumber>
    </recommendedName>
</protein>
<dbReference type="FunFam" id="3.90.70.40:FF:000004">
    <property type="entry name" value="ataxin-3 homolog"/>
    <property type="match status" value="1"/>
</dbReference>
<dbReference type="SMART" id="SM01246">
    <property type="entry name" value="Josephin"/>
    <property type="match status" value="1"/>
</dbReference>
<keyword evidence="4" id="KW-0645">Protease</keyword>
<evidence type="ECO:0000256" key="10">
    <source>
        <dbReference type="ARBA" id="ARBA00023242"/>
    </source>
</evidence>
<evidence type="ECO:0000256" key="9">
    <source>
        <dbReference type="ARBA" id="ARBA00023163"/>
    </source>
</evidence>
<evidence type="ECO:0000313" key="17">
    <source>
        <dbReference type="Proteomes" id="UP000232323"/>
    </source>
</evidence>
<dbReference type="EMBL" id="BEGY01000109">
    <property type="protein sequence ID" value="GAX83862.1"/>
    <property type="molecule type" value="Genomic_DNA"/>
</dbReference>
<keyword evidence="17" id="KW-1185">Reference proteome</keyword>
<sequence length="531" mass="56769">MSNNKLYHEKQVAALCGVHCINTLLQGPIFSEVDLAQIGLELDEMERRFMQEGGVMSEEYQKFAAEGSGNVAADGMFSIQVLQKALEVWNLQVIPFDHPEVKAAKQEPQSENAFICNLQEHWFTIRKMEGEWWNFNSLFPAPQLLGAFYLSAFLTSLREQGYQILVVRGALPQPQHPPSPRQIPPSASSGDDHGRWFTAEEAKVANEEATEARHRGKVANVMENMLSRAAAQGGSLQLRSKRDRQGGFLGEPGLPSADDYDDADMAAAIAASLAGGDTPAGTSSMLHVPQGGSSSGTVAGHGAVLDSDLMAGDEEQDLAAAIAASLGDLPGPSTSTLQAEGAHVGVKSVIPGLPIAFRQQNDSDGNDSTEAVAGGDDASPHHHSHPFKTAAQNSPTSRSAILHDAVDAMGEEDEQLAAAIAASLADQLLAQQVPNMQSSLQPEMEEEPLPGPGVVELAFRLPNAQRLSHRFKVESYSEQLYSFASKMTSLPAHKITISTSFPRKDLPNSGSESLLKLGVGEPQVLVVTGKI</sequence>
<dbReference type="PROSITE" id="PS50330">
    <property type="entry name" value="UIM"/>
    <property type="match status" value="1"/>
</dbReference>
<dbReference type="Pfam" id="PF00789">
    <property type="entry name" value="UBX"/>
    <property type="match status" value="1"/>
</dbReference>
<keyword evidence="7" id="KW-0788">Thiol protease</keyword>
<dbReference type="PRINTS" id="PR01233">
    <property type="entry name" value="JOSEPHIN"/>
</dbReference>
<dbReference type="Proteomes" id="UP000232323">
    <property type="component" value="Unassembled WGS sequence"/>
</dbReference>
<dbReference type="Pfam" id="PF23625">
    <property type="entry name" value="UIM_2"/>
    <property type="match status" value="1"/>
</dbReference>
<dbReference type="SMART" id="SM00726">
    <property type="entry name" value="UIM"/>
    <property type="match status" value="3"/>
</dbReference>
<dbReference type="InterPro" id="IPR033865">
    <property type="entry name" value="Ataxin-3"/>
</dbReference>
<evidence type="ECO:0000256" key="2">
    <source>
        <dbReference type="ARBA" id="ARBA00004123"/>
    </source>
</evidence>
<dbReference type="InterPro" id="IPR001012">
    <property type="entry name" value="UBX_dom"/>
</dbReference>
<dbReference type="Gene3D" id="1.10.287.10">
    <property type="entry name" value="S15/NS1, RNA-binding"/>
    <property type="match status" value="1"/>
</dbReference>
<proteinExistence type="predicted"/>
<dbReference type="Pfam" id="PF02809">
    <property type="entry name" value="UIM"/>
    <property type="match status" value="2"/>
</dbReference>
<comment type="catalytic activity">
    <reaction evidence="1">
        <text>Thiol-dependent hydrolysis of ester, thioester, amide, peptide and isopeptide bonds formed by the C-terminal Gly of ubiquitin (a 76-residue protein attached to proteins as an intracellular targeting signal).</text>
        <dbReference type="EC" id="3.4.19.12"/>
    </reaction>
</comment>
<dbReference type="AlphaFoldDB" id="A0A250XLU0"/>
<feature type="active site" evidence="12">
    <location>
        <position position="121"/>
    </location>
</feature>
<reference evidence="16 17" key="1">
    <citation type="submission" date="2017-08" db="EMBL/GenBank/DDBJ databases">
        <title>Acidophilic green algal genome provides insights into adaptation to an acidic environment.</title>
        <authorList>
            <person name="Hirooka S."/>
            <person name="Hirose Y."/>
            <person name="Kanesaki Y."/>
            <person name="Higuchi S."/>
            <person name="Fujiwara T."/>
            <person name="Onuma R."/>
            <person name="Era A."/>
            <person name="Ohbayashi R."/>
            <person name="Uzuka A."/>
            <person name="Nozaki H."/>
            <person name="Yoshikawa H."/>
            <person name="Miyagishima S.Y."/>
        </authorList>
    </citation>
    <scope>NUCLEOTIDE SEQUENCE [LARGE SCALE GENOMIC DNA]</scope>
    <source>
        <strain evidence="16 17">NIES-2499</strain>
    </source>
</reference>
<dbReference type="GO" id="GO:0006508">
    <property type="term" value="P:proteolysis"/>
    <property type="evidence" value="ECO:0007669"/>
    <property type="project" value="UniProtKB-KW"/>
</dbReference>
<feature type="region of interest" description="Disordered" evidence="13">
    <location>
        <begin position="357"/>
        <end position="398"/>
    </location>
</feature>
<dbReference type="CDD" id="cd01767">
    <property type="entry name" value="UBX"/>
    <property type="match status" value="1"/>
</dbReference>
<dbReference type="PANTHER" id="PTHR14159">
    <property type="entry name" value="ATAXIN-3-RELATED"/>
    <property type="match status" value="1"/>
</dbReference>
<keyword evidence="8" id="KW-0805">Transcription regulation</keyword>
<evidence type="ECO:0000256" key="12">
    <source>
        <dbReference type="PROSITE-ProRule" id="PRU00331"/>
    </source>
</evidence>
<evidence type="ECO:0000256" key="3">
    <source>
        <dbReference type="ARBA" id="ARBA00012759"/>
    </source>
</evidence>
<dbReference type="Gene3D" id="3.10.20.90">
    <property type="entry name" value="Phosphatidylinositol 3-kinase Catalytic Subunit, Chain A, domain 1"/>
    <property type="match status" value="1"/>
</dbReference>
<keyword evidence="6 12" id="KW-0378">Hydrolase</keyword>
<organism evidence="16 17">
    <name type="scientific">Chlamydomonas eustigma</name>
    <dbReference type="NCBI Taxonomy" id="1157962"/>
    <lineage>
        <taxon>Eukaryota</taxon>
        <taxon>Viridiplantae</taxon>
        <taxon>Chlorophyta</taxon>
        <taxon>core chlorophytes</taxon>
        <taxon>Chlorophyceae</taxon>
        <taxon>CS clade</taxon>
        <taxon>Chlamydomonadales</taxon>
        <taxon>Chlamydomonadaceae</taxon>
        <taxon>Chlamydomonas</taxon>
    </lineage>
</organism>
<keyword evidence="5" id="KW-0833">Ubl conjugation pathway</keyword>
<evidence type="ECO:0000256" key="8">
    <source>
        <dbReference type="ARBA" id="ARBA00023015"/>
    </source>
</evidence>
<comment type="caution">
    <text evidence="16">The sequence shown here is derived from an EMBL/GenBank/DDBJ whole genome shotgun (WGS) entry which is preliminary data.</text>
</comment>
<evidence type="ECO:0000313" key="16">
    <source>
        <dbReference type="EMBL" id="GAX83862.1"/>
    </source>
</evidence>
<dbReference type="EC" id="3.4.19.12" evidence="3"/>
<feature type="domain" description="UBX" evidence="14">
    <location>
        <begin position="450"/>
        <end position="527"/>
    </location>
</feature>
<dbReference type="SUPFAM" id="SSF54236">
    <property type="entry name" value="Ubiquitin-like"/>
    <property type="match status" value="1"/>
</dbReference>
<feature type="compositionally biased region" description="Polar residues" evidence="13">
    <location>
        <begin position="358"/>
        <end position="369"/>
    </location>
</feature>
<dbReference type="InterPro" id="IPR003903">
    <property type="entry name" value="UIM_dom"/>
</dbReference>
<dbReference type="Gene3D" id="3.90.70.40">
    <property type="match status" value="1"/>
</dbReference>
<dbReference type="PANTHER" id="PTHR14159:SF0">
    <property type="entry name" value="ATAXIN-3-RELATED"/>
    <property type="match status" value="1"/>
</dbReference>
<evidence type="ECO:0000256" key="4">
    <source>
        <dbReference type="ARBA" id="ARBA00022670"/>
    </source>
</evidence>
<dbReference type="PROSITE" id="PS50033">
    <property type="entry name" value="UBX"/>
    <property type="match status" value="1"/>
</dbReference>
<dbReference type="GO" id="GO:0005634">
    <property type="term" value="C:nucleus"/>
    <property type="evidence" value="ECO:0007669"/>
    <property type="project" value="UniProtKB-SubCell"/>
</dbReference>
<evidence type="ECO:0000256" key="7">
    <source>
        <dbReference type="ARBA" id="ARBA00022807"/>
    </source>
</evidence>
<dbReference type="STRING" id="1157962.A0A250XLU0"/>
<keyword evidence="9" id="KW-0804">Transcription</keyword>
<feature type="active site" evidence="12">
    <location>
        <position position="16"/>
    </location>
</feature>
<feature type="active site" evidence="11 12">
    <location>
        <position position="136"/>
    </location>
</feature>